<dbReference type="EMBL" id="CP019640">
    <property type="protein sequence ID" value="AQQ54853.1"/>
    <property type="molecule type" value="Genomic_DNA"/>
</dbReference>
<gene>
    <name evidence="1" type="ORF">B0X71_18265</name>
</gene>
<dbReference type="OrthoDB" id="2897031at2"/>
<protein>
    <submittedName>
        <fullName evidence="1">Uncharacterized protein</fullName>
    </submittedName>
</protein>
<reference evidence="1 2" key="1">
    <citation type="submission" date="2017-02" db="EMBL/GenBank/DDBJ databases">
        <title>The complete genomic sequence of a novel cold adapted crude oil-degrading bacterium Planococcus qaidamina Y42.</title>
        <authorList>
            <person name="Yang R."/>
        </authorList>
    </citation>
    <scope>NUCLEOTIDE SEQUENCE [LARGE SCALE GENOMIC DNA]</scope>
    <source>
        <strain evidence="1 2">Y42</strain>
    </source>
</reference>
<dbReference type="AlphaFoldDB" id="A0A1Q2L365"/>
<dbReference type="RefSeq" id="WP_077590755.1">
    <property type="nucleotide sequence ID" value="NZ_CP019640.1"/>
</dbReference>
<dbReference type="KEGG" id="pmar:B0X71_18265"/>
<dbReference type="Proteomes" id="UP000188184">
    <property type="component" value="Chromosome"/>
</dbReference>
<evidence type="ECO:0000313" key="1">
    <source>
        <dbReference type="EMBL" id="AQQ54853.1"/>
    </source>
</evidence>
<accession>A0A1Q2L365</accession>
<organism evidence="1 2">
    <name type="scientific">Planococcus lenghuensis</name>
    <dbReference type="NCBI Taxonomy" id="2213202"/>
    <lineage>
        <taxon>Bacteria</taxon>
        <taxon>Bacillati</taxon>
        <taxon>Bacillota</taxon>
        <taxon>Bacilli</taxon>
        <taxon>Bacillales</taxon>
        <taxon>Caryophanaceae</taxon>
        <taxon>Planococcus</taxon>
    </lineage>
</organism>
<keyword evidence="2" id="KW-1185">Reference proteome</keyword>
<evidence type="ECO:0000313" key="2">
    <source>
        <dbReference type="Proteomes" id="UP000188184"/>
    </source>
</evidence>
<name>A0A1Q2L365_9BACL</name>
<sequence>MTVKSTMSPDTIVAVWPATKSVFEQHNIALVTEPLTTISSSAELDNLIDELNKAAMNPEAACSPGG</sequence>
<proteinExistence type="predicted"/>